<dbReference type="AlphaFoldDB" id="A0A8H2K6T7"/>
<comment type="caution">
    <text evidence="1">The sequence shown here is derived from an EMBL/GenBank/DDBJ whole genome shotgun (WGS) entry which is preliminary data.</text>
</comment>
<reference evidence="1 2" key="1">
    <citation type="submission" date="2019-06" db="EMBL/GenBank/DDBJ databases">
        <title>Sequencing the genomes of 1000 actinobacteria strains.</title>
        <authorList>
            <person name="Klenk H.-P."/>
        </authorList>
    </citation>
    <scope>NUCLEOTIDE SEQUENCE [LARGE SCALE GENOMIC DNA]</scope>
    <source>
        <strain evidence="1 2">DSM 21947</strain>
    </source>
</reference>
<organism evidence="1 2">
    <name type="scientific">Rhodoglobus vestalii</name>
    <dbReference type="NCBI Taxonomy" id="193384"/>
    <lineage>
        <taxon>Bacteria</taxon>
        <taxon>Bacillati</taxon>
        <taxon>Actinomycetota</taxon>
        <taxon>Actinomycetes</taxon>
        <taxon>Micrococcales</taxon>
        <taxon>Microbacteriaceae</taxon>
        <taxon>Rhodoglobus</taxon>
    </lineage>
</organism>
<keyword evidence="2" id="KW-1185">Reference proteome</keyword>
<evidence type="ECO:0000313" key="1">
    <source>
        <dbReference type="EMBL" id="TQO19917.1"/>
    </source>
</evidence>
<protein>
    <submittedName>
        <fullName evidence="1">Uncharacterized protein</fullName>
    </submittedName>
</protein>
<dbReference type="EMBL" id="VFRA01000001">
    <property type="protein sequence ID" value="TQO19917.1"/>
    <property type="molecule type" value="Genomic_DNA"/>
</dbReference>
<dbReference type="Proteomes" id="UP000316560">
    <property type="component" value="Unassembled WGS sequence"/>
</dbReference>
<accession>A0A8H2K6T7</accession>
<evidence type="ECO:0000313" key="2">
    <source>
        <dbReference type="Proteomes" id="UP000316560"/>
    </source>
</evidence>
<sequence>MTQTGRTITKPTLSVDMDKIFGRQGQQRSQPTGCLRLTIF</sequence>
<proteinExistence type="predicted"/>
<name>A0A8H2K6T7_9MICO</name>
<gene>
    <name evidence="1" type="ORF">FB472_1518</name>
</gene>